<feature type="binding site" evidence="7">
    <location>
        <position position="73"/>
    </location>
    <ligand>
        <name>ATP</name>
        <dbReference type="ChEBI" id="CHEBI:30616"/>
    </ligand>
</feature>
<organism evidence="9 10">
    <name type="scientific">Uabimicrobium amorphum</name>
    <dbReference type="NCBI Taxonomy" id="2596890"/>
    <lineage>
        <taxon>Bacteria</taxon>
        <taxon>Pseudomonadati</taxon>
        <taxon>Planctomycetota</taxon>
        <taxon>Candidatus Uabimicrobiia</taxon>
        <taxon>Candidatus Uabimicrobiales</taxon>
        <taxon>Candidatus Uabimicrobiaceae</taxon>
        <taxon>Candidatus Uabimicrobium</taxon>
    </lineage>
</organism>
<keyword evidence="4 7" id="KW-0547">Nucleotide-binding</keyword>
<dbReference type="PANTHER" id="PTHR43289">
    <property type="entry name" value="MITOGEN-ACTIVATED PROTEIN KINASE KINASE KINASE 20-RELATED"/>
    <property type="match status" value="1"/>
</dbReference>
<dbReference type="PROSITE" id="PS00107">
    <property type="entry name" value="PROTEIN_KINASE_ATP"/>
    <property type="match status" value="1"/>
</dbReference>
<evidence type="ECO:0000313" key="9">
    <source>
        <dbReference type="EMBL" id="BBM84208.1"/>
    </source>
</evidence>
<dbReference type="Pfam" id="PF00069">
    <property type="entry name" value="Pkinase"/>
    <property type="match status" value="1"/>
</dbReference>
<feature type="domain" description="Protein kinase" evidence="8">
    <location>
        <begin position="44"/>
        <end position="308"/>
    </location>
</feature>
<dbReference type="InterPro" id="IPR017441">
    <property type="entry name" value="Protein_kinase_ATP_BS"/>
</dbReference>
<gene>
    <name evidence="9" type="ORF">UABAM_02564</name>
</gene>
<dbReference type="InterPro" id="IPR000719">
    <property type="entry name" value="Prot_kinase_dom"/>
</dbReference>
<dbReference type="PANTHER" id="PTHR43289:SF6">
    <property type="entry name" value="SERINE_THREONINE-PROTEIN KINASE NEKL-3"/>
    <property type="match status" value="1"/>
</dbReference>
<protein>
    <recommendedName>
        <fullName evidence="1">non-specific serine/threonine protein kinase</fullName>
        <ecNumber evidence="1">2.7.11.1</ecNumber>
    </recommendedName>
</protein>
<evidence type="ECO:0000256" key="7">
    <source>
        <dbReference type="PROSITE-ProRule" id="PRU10141"/>
    </source>
</evidence>
<accession>A0A5S9ILQ5</accession>
<dbReference type="InterPro" id="IPR008271">
    <property type="entry name" value="Ser/Thr_kinase_AS"/>
</dbReference>
<evidence type="ECO:0000313" key="10">
    <source>
        <dbReference type="Proteomes" id="UP000326354"/>
    </source>
</evidence>
<dbReference type="Proteomes" id="UP000326354">
    <property type="component" value="Chromosome"/>
</dbReference>
<dbReference type="RefSeq" id="WP_151968378.1">
    <property type="nucleotide sequence ID" value="NZ_AP019860.1"/>
</dbReference>
<evidence type="ECO:0000256" key="1">
    <source>
        <dbReference type="ARBA" id="ARBA00012513"/>
    </source>
</evidence>
<dbReference type="FunFam" id="1.10.510.10:FF:000021">
    <property type="entry name" value="Serine/threonine protein kinase"/>
    <property type="match status" value="1"/>
</dbReference>
<dbReference type="SUPFAM" id="SSF56112">
    <property type="entry name" value="Protein kinase-like (PK-like)"/>
    <property type="match status" value="1"/>
</dbReference>
<evidence type="ECO:0000259" key="8">
    <source>
        <dbReference type="PROSITE" id="PS50011"/>
    </source>
</evidence>
<evidence type="ECO:0000256" key="2">
    <source>
        <dbReference type="ARBA" id="ARBA00022527"/>
    </source>
</evidence>
<dbReference type="Gene3D" id="1.10.510.10">
    <property type="entry name" value="Transferase(Phosphotransferase) domain 1"/>
    <property type="match status" value="1"/>
</dbReference>
<evidence type="ECO:0000256" key="5">
    <source>
        <dbReference type="ARBA" id="ARBA00022777"/>
    </source>
</evidence>
<keyword evidence="6 7" id="KW-0067">ATP-binding</keyword>
<dbReference type="CDD" id="cd14014">
    <property type="entry name" value="STKc_PknB_like"/>
    <property type="match status" value="1"/>
</dbReference>
<dbReference type="GO" id="GO:0004674">
    <property type="term" value="F:protein serine/threonine kinase activity"/>
    <property type="evidence" value="ECO:0007669"/>
    <property type="project" value="UniProtKB-KW"/>
</dbReference>
<evidence type="ECO:0000256" key="3">
    <source>
        <dbReference type="ARBA" id="ARBA00022679"/>
    </source>
</evidence>
<keyword evidence="5 9" id="KW-0418">Kinase</keyword>
<keyword evidence="3" id="KW-0808">Transferase</keyword>
<dbReference type="AlphaFoldDB" id="A0A5S9ILQ5"/>
<evidence type="ECO:0000256" key="4">
    <source>
        <dbReference type="ARBA" id="ARBA00022741"/>
    </source>
</evidence>
<name>A0A5S9ILQ5_UABAM</name>
<dbReference type="PROSITE" id="PS50011">
    <property type="entry name" value="PROTEIN_KINASE_DOM"/>
    <property type="match status" value="1"/>
</dbReference>
<dbReference type="PROSITE" id="PS00108">
    <property type="entry name" value="PROTEIN_KINASE_ST"/>
    <property type="match status" value="1"/>
</dbReference>
<dbReference type="SMART" id="SM00220">
    <property type="entry name" value="S_TKc"/>
    <property type="match status" value="1"/>
</dbReference>
<proteinExistence type="predicted"/>
<dbReference type="EC" id="2.7.11.1" evidence="1"/>
<dbReference type="KEGG" id="uam:UABAM_02564"/>
<keyword evidence="10" id="KW-1185">Reference proteome</keyword>
<evidence type="ECO:0000256" key="6">
    <source>
        <dbReference type="ARBA" id="ARBA00022840"/>
    </source>
</evidence>
<dbReference type="OrthoDB" id="6111975at2"/>
<keyword evidence="2" id="KW-0723">Serine/threonine-protein kinase</keyword>
<dbReference type="GO" id="GO:0005524">
    <property type="term" value="F:ATP binding"/>
    <property type="evidence" value="ECO:0007669"/>
    <property type="project" value="UniProtKB-UniRule"/>
</dbReference>
<dbReference type="EMBL" id="AP019860">
    <property type="protein sequence ID" value="BBM84208.1"/>
    <property type="molecule type" value="Genomic_DNA"/>
</dbReference>
<reference evidence="9 10" key="1">
    <citation type="submission" date="2019-08" db="EMBL/GenBank/DDBJ databases">
        <title>Complete genome sequence of Candidatus Uab amorphum.</title>
        <authorList>
            <person name="Shiratori T."/>
            <person name="Suzuki S."/>
            <person name="Kakizawa Y."/>
            <person name="Ishida K."/>
        </authorList>
    </citation>
    <scope>NUCLEOTIDE SEQUENCE [LARGE SCALE GENOMIC DNA]</scope>
    <source>
        <strain evidence="9 10">SRT547</strain>
    </source>
</reference>
<sequence length="308" mass="35195">MHDECDDPSEMFSFWNMSDELSTSNLECVEVISSLEPGSHFGNYRVIAKLGSGGMGAVYKVYDTRLNKEIALKLIISADKASQESTERFLREAKTTAILKHPYIVQVYDIGHESGQPYFSMELVEGISLKDFVKTNRCYQKVMHIFGKICEAMHYAHRCGVIHRDLKPDNIMIRPQNDPCIMDFGLAKTKVKNKKISHTGMVMGTLQYMAPEQAQGLVNFIDERSDIYSLGCILHYLLVGRPPFIEKGVYSFHFMYQILAKKPALLSVYRNDVPQKLQDICLKALAKDKESRYQTVAQILYDLKKVHF</sequence>
<dbReference type="Gene3D" id="3.30.200.20">
    <property type="entry name" value="Phosphorylase Kinase, domain 1"/>
    <property type="match status" value="1"/>
</dbReference>
<dbReference type="InterPro" id="IPR011009">
    <property type="entry name" value="Kinase-like_dom_sf"/>
</dbReference>